<protein>
    <submittedName>
        <fullName evidence="1">Right-handed parallel beta-helix repeat-containing protein</fullName>
    </submittedName>
</protein>
<dbReference type="RefSeq" id="WP_344737730.1">
    <property type="nucleotide sequence ID" value="NZ_BAABAY010000001.1"/>
</dbReference>
<reference evidence="1 2" key="1">
    <citation type="submission" date="2024-02" db="EMBL/GenBank/DDBJ databases">
        <title>A Gaetbulibacter species isolated from tidal flats and genomic insights of their niches.</title>
        <authorList>
            <person name="Ye Y."/>
        </authorList>
    </citation>
    <scope>NUCLEOTIDE SEQUENCE [LARGE SCALE GENOMIC DNA]</scope>
    <source>
        <strain evidence="1 2">KYW382</strain>
    </source>
</reference>
<sequence length="559" mass="62322">MLKNTNRFFWRSFGIIGIVIGLLWSCETSNNSSKSYYFNPVSGNDTNSGDSENSAFKSLRKISALKLEAGDHIYLAAGETFLEPLELREVKGSETEPVLISTYGKSKDTLAHIKVEGALNGVLIKNCQNLSLQNLNISAKAKEDQNKTEERTMRCGILVQITKNDVYQNISLKNIKIKDVFYEKEGFTRPKNEVKSANGTQNYGWGIRIINQTQTGFIKNIRIQNAVVDNVSHTGIKLTSRDHTDTYGIDTFEISNSQVTNTGGPGIQMSGVKNGHIFNNSVDHSGSANDSRKWGRGSGLWTWGSRDILIEKNRFTNANGPGDSAGAHIDFNCNNVILQYNFSAHNAGGFCEILGNNYNCAYRYNISVNDGYRIKGENGAFQEGKVFWLSGYSGKKRRGPFNSYFYNNTIYVKDSLTAKIAIDRLAKGILIANNIFQIEGSSKLVKGDQYNPETEGAWLAEDVIFKNNLFFTDKSWPKNLKLQDTHPYYGNAQFSKPGGLLPEYYIPNNIDLIQNKGIQIEKLPQDSIGIIYGLQVKNDILGRPIKNLPDLGAIELNQN</sequence>
<comment type="caution">
    <text evidence="1">The sequence shown here is derived from an EMBL/GenBank/DDBJ whole genome shotgun (WGS) entry which is preliminary data.</text>
</comment>
<dbReference type="InterPro" id="IPR011050">
    <property type="entry name" value="Pectin_lyase_fold/virulence"/>
</dbReference>
<dbReference type="EMBL" id="JBAWKB010000003">
    <property type="protein sequence ID" value="MFH6772325.1"/>
    <property type="molecule type" value="Genomic_DNA"/>
</dbReference>
<accession>A0ABW7N056</accession>
<dbReference type="SUPFAM" id="SSF51126">
    <property type="entry name" value="Pectin lyase-like"/>
    <property type="match status" value="2"/>
</dbReference>
<organism evidence="1 2">
    <name type="scientific">Gaetbulibacter aestuarii</name>
    <dbReference type="NCBI Taxonomy" id="1502358"/>
    <lineage>
        <taxon>Bacteria</taxon>
        <taxon>Pseudomonadati</taxon>
        <taxon>Bacteroidota</taxon>
        <taxon>Flavobacteriia</taxon>
        <taxon>Flavobacteriales</taxon>
        <taxon>Flavobacteriaceae</taxon>
        <taxon>Gaetbulibacter</taxon>
    </lineage>
</organism>
<evidence type="ECO:0000313" key="1">
    <source>
        <dbReference type="EMBL" id="MFH6772325.1"/>
    </source>
</evidence>
<keyword evidence="2" id="KW-1185">Reference proteome</keyword>
<evidence type="ECO:0000313" key="2">
    <source>
        <dbReference type="Proteomes" id="UP001610100"/>
    </source>
</evidence>
<dbReference type="InterPro" id="IPR012334">
    <property type="entry name" value="Pectin_lyas_fold"/>
</dbReference>
<name>A0ABW7N056_9FLAO</name>
<dbReference type="Gene3D" id="2.160.20.10">
    <property type="entry name" value="Single-stranded right-handed beta-helix, Pectin lyase-like"/>
    <property type="match status" value="1"/>
</dbReference>
<proteinExistence type="predicted"/>
<dbReference type="SMART" id="SM00710">
    <property type="entry name" value="PbH1"/>
    <property type="match status" value="4"/>
</dbReference>
<dbReference type="Proteomes" id="UP001610100">
    <property type="component" value="Unassembled WGS sequence"/>
</dbReference>
<dbReference type="InterPro" id="IPR006626">
    <property type="entry name" value="PbH1"/>
</dbReference>
<gene>
    <name evidence="1" type="ORF">V8G58_10310</name>
</gene>